<dbReference type="GO" id="GO:0005829">
    <property type="term" value="C:cytosol"/>
    <property type="evidence" value="ECO:0007669"/>
    <property type="project" value="TreeGrafter"/>
</dbReference>
<dbReference type="GO" id="GO:0070652">
    <property type="term" value="C:HAUS complex"/>
    <property type="evidence" value="ECO:0007669"/>
    <property type="project" value="InterPro"/>
</dbReference>
<proteinExistence type="inferred from homology"/>
<dbReference type="EMBL" id="MU007116">
    <property type="protein sequence ID" value="KAF2419780.1"/>
    <property type="molecule type" value="Genomic_DNA"/>
</dbReference>
<sequence>MDPNLDLLPSALFSPSKAAQQRAQAQDWQHVDQWLSSKYQGRSVPTFERNEDTLKALLALVSANEKADEERELLWSIQKEALAELKEGPHDAGMEGERSRGAIVGKLTMFLSKEGLENLDAIAGLAVAIDAPTAQPERIAETIIEHTETSHHLMQHLLRLTQLQRRLETELLSLHKQLAQLQSPSYQPPPNLARQTLEWTRNTKQLRAKLGEYNDRLASLAADSNEKQSGALIEQIVEREGLILGLGDRVAMLEERVEQFRGLPGDRDGARREVERVQNELGRLQRRRDAFFEGLVEKK</sequence>
<dbReference type="InterPro" id="IPR026243">
    <property type="entry name" value="HAUS1"/>
</dbReference>
<keyword evidence="5" id="KW-0493">Microtubule</keyword>
<organism evidence="10 11">
    <name type="scientific">Tothia fuscella</name>
    <dbReference type="NCBI Taxonomy" id="1048955"/>
    <lineage>
        <taxon>Eukaryota</taxon>
        <taxon>Fungi</taxon>
        <taxon>Dikarya</taxon>
        <taxon>Ascomycota</taxon>
        <taxon>Pezizomycotina</taxon>
        <taxon>Dothideomycetes</taxon>
        <taxon>Pleosporomycetidae</taxon>
        <taxon>Venturiales</taxon>
        <taxon>Cylindrosympodiaceae</taxon>
        <taxon>Tothia</taxon>
    </lineage>
</organism>
<evidence type="ECO:0000256" key="5">
    <source>
        <dbReference type="ARBA" id="ARBA00022701"/>
    </source>
</evidence>
<keyword evidence="3" id="KW-0963">Cytoplasm</keyword>
<dbReference type="GO" id="GO:0051301">
    <property type="term" value="P:cell division"/>
    <property type="evidence" value="ECO:0007669"/>
    <property type="project" value="UniProtKB-KW"/>
</dbReference>
<comment type="subcellular location">
    <subcellularLocation>
        <location evidence="1">Cytoplasm</location>
        <location evidence="1">Cytoskeleton</location>
        <location evidence="1">Spindle</location>
    </subcellularLocation>
</comment>
<evidence type="ECO:0000256" key="9">
    <source>
        <dbReference type="ARBA" id="ARBA00023306"/>
    </source>
</evidence>
<evidence type="ECO:0000256" key="1">
    <source>
        <dbReference type="ARBA" id="ARBA00004186"/>
    </source>
</evidence>
<evidence type="ECO:0000313" key="11">
    <source>
        <dbReference type="Proteomes" id="UP000800235"/>
    </source>
</evidence>
<dbReference type="GO" id="GO:0051225">
    <property type="term" value="P:spindle assembly"/>
    <property type="evidence" value="ECO:0007669"/>
    <property type="project" value="InterPro"/>
</dbReference>
<keyword evidence="8" id="KW-0206">Cytoskeleton</keyword>
<accession>A0A9P4NG72</accession>
<dbReference type="Proteomes" id="UP000800235">
    <property type="component" value="Unassembled WGS sequence"/>
</dbReference>
<evidence type="ECO:0000256" key="2">
    <source>
        <dbReference type="ARBA" id="ARBA00005479"/>
    </source>
</evidence>
<reference evidence="10" key="1">
    <citation type="journal article" date="2020" name="Stud. Mycol.">
        <title>101 Dothideomycetes genomes: a test case for predicting lifestyles and emergence of pathogens.</title>
        <authorList>
            <person name="Haridas S."/>
            <person name="Albert R."/>
            <person name="Binder M."/>
            <person name="Bloem J."/>
            <person name="Labutti K."/>
            <person name="Salamov A."/>
            <person name="Andreopoulos B."/>
            <person name="Baker S."/>
            <person name="Barry K."/>
            <person name="Bills G."/>
            <person name="Bluhm B."/>
            <person name="Cannon C."/>
            <person name="Castanera R."/>
            <person name="Culley D."/>
            <person name="Daum C."/>
            <person name="Ezra D."/>
            <person name="Gonzalez J."/>
            <person name="Henrissat B."/>
            <person name="Kuo A."/>
            <person name="Liang C."/>
            <person name="Lipzen A."/>
            <person name="Lutzoni F."/>
            <person name="Magnuson J."/>
            <person name="Mondo S."/>
            <person name="Nolan M."/>
            <person name="Ohm R."/>
            <person name="Pangilinan J."/>
            <person name="Park H.-J."/>
            <person name="Ramirez L."/>
            <person name="Alfaro M."/>
            <person name="Sun H."/>
            <person name="Tritt A."/>
            <person name="Yoshinaga Y."/>
            <person name="Zwiers L.-H."/>
            <person name="Turgeon B."/>
            <person name="Goodwin S."/>
            <person name="Spatafora J."/>
            <person name="Crous P."/>
            <person name="Grigoriev I."/>
        </authorList>
    </citation>
    <scope>NUCLEOTIDE SEQUENCE</scope>
    <source>
        <strain evidence="10">CBS 130266</strain>
    </source>
</reference>
<dbReference type="PANTHER" id="PTHR31570:SF1">
    <property type="entry name" value="HAUS AUGMIN-LIKE COMPLEX SUBUNIT 1"/>
    <property type="match status" value="1"/>
</dbReference>
<keyword evidence="4" id="KW-0132">Cell division</keyword>
<comment type="similarity">
    <text evidence="2">Belongs to the HAUS1 family.</text>
</comment>
<dbReference type="GO" id="GO:0005819">
    <property type="term" value="C:spindle"/>
    <property type="evidence" value="ECO:0007669"/>
    <property type="project" value="UniProtKB-SubCell"/>
</dbReference>
<keyword evidence="6" id="KW-0498">Mitosis</keyword>
<dbReference type="AlphaFoldDB" id="A0A9P4NG72"/>
<comment type="caution">
    <text evidence="10">The sequence shown here is derived from an EMBL/GenBank/DDBJ whole genome shotgun (WGS) entry which is preliminary data.</text>
</comment>
<dbReference type="GO" id="GO:0005874">
    <property type="term" value="C:microtubule"/>
    <property type="evidence" value="ECO:0007669"/>
    <property type="project" value="UniProtKB-KW"/>
</dbReference>
<evidence type="ECO:0000256" key="7">
    <source>
        <dbReference type="ARBA" id="ARBA00023054"/>
    </source>
</evidence>
<name>A0A9P4NG72_9PEZI</name>
<protein>
    <submittedName>
        <fullName evidence="10">Uncharacterized protein</fullName>
    </submittedName>
</protein>
<dbReference type="PANTHER" id="PTHR31570">
    <property type="entry name" value="HAUS AUGMIN-LIKE COMPLEX SUBUNIT 1"/>
    <property type="match status" value="1"/>
</dbReference>
<keyword evidence="9" id="KW-0131">Cell cycle</keyword>
<evidence type="ECO:0000256" key="4">
    <source>
        <dbReference type="ARBA" id="ARBA00022618"/>
    </source>
</evidence>
<keyword evidence="11" id="KW-1185">Reference proteome</keyword>
<keyword evidence="7" id="KW-0175">Coiled coil</keyword>
<evidence type="ECO:0000256" key="3">
    <source>
        <dbReference type="ARBA" id="ARBA00022490"/>
    </source>
</evidence>
<evidence type="ECO:0000313" key="10">
    <source>
        <dbReference type="EMBL" id="KAF2419780.1"/>
    </source>
</evidence>
<gene>
    <name evidence="10" type="ORF">EJ08DRAFT_654007</name>
</gene>
<dbReference type="OrthoDB" id="5372507at2759"/>
<evidence type="ECO:0000256" key="8">
    <source>
        <dbReference type="ARBA" id="ARBA00023212"/>
    </source>
</evidence>
<dbReference type="Pfam" id="PF25762">
    <property type="entry name" value="HAUS1"/>
    <property type="match status" value="1"/>
</dbReference>
<evidence type="ECO:0000256" key="6">
    <source>
        <dbReference type="ARBA" id="ARBA00022776"/>
    </source>
</evidence>